<protein>
    <recommendedName>
        <fullName evidence="1">AD domain-containing protein</fullName>
    </recommendedName>
</protein>
<evidence type="ECO:0000313" key="3">
    <source>
        <dbReference type="Proteomes" id="UP000032141"/>
    </source>
</evidence>
<proteinExistence type="predicted"/>
<dbReference type="eggNOG" id="KOG4401">
    <property type="taxonomic scope" value="Eukaryota"/>
</dbReference>
<dbReference type="HOGENOM" id="CLU_073383_4_0_1"/>
<dbReference type="AlphaFoldDB" id="A0A0D3APK4"/>
<evidence type="ECO:0000313" key="2">
    <source>
        <dbReference type="EnsemblPlants" id="Bo2g068000.1"/>
    </source>
</evidence>
<keyword evidence="3" id="KW-1185">Reference proteome</keyword>
<dbReference type="OMA" id="NCKSMTT"/>
<reference evidence="2 3" key="1">
    <citation type="journal article" date="2014" name="Genome Biol.">
        <title>Transcriptome and methylome profiling reveals relics of genome dominance in the mesopolyploid Brassica oleracea.</title>
        <authorList>
            <person name="Parkin I.A."/>
            <person name="Koh C."/>
            <person name="Tang H."/>
            <person name="Robinson S.J."/>
            <person name="Kagale S."/>
            <person name="Clarke W.E."/>
            <person name="Town C.D."/>
            <person name="Nixon J."/>
            <person name="Krishnakumar V."/>
            <person name="Bidwell S.L."/>
            <person name="Denoeud F."/>
            <person name="Belcram H."/>
            <person name="Links M.G."/>
            <person name="Just J."/>
            <person name="Clarke C."/>
            <person name="Bender T."/>
            <person name="Huebert T."/>
            <person name="Mason A.S."/>
            <person name="Pires J.C."/>
            <person name="Barker G."/>
            <person name="Moore J."/>
            <person name="Walley P.G."/>
            <person name="Manoli S."/>
            <person name="Batley J."/>
            <person name="Edwards D."/>
            <person name="Nelson M.N."/>
            <person name="Wang X."/>
            <person name="Paterson A.H."/>
            <person name="King G."/>
            <person name="Bancroft I."/>
            <person name="Chalhoub B."/>
            <person name="Sharpe A.G."/>
        </authorList>
    </citation>
    <scope>NUCLEOTIDE SEQUENCE</scope>
    <source>
        <strain evidence="2 3">cv. TO1000</strain>
    </source>
</reference>
<dbReference type="InterPro" id="IPR019181">
    <property type="entry name" value="LSM12_ABD"/>
</dbReference>
<dbReference type="PROSITE" id="PS52001">
    <property type="entry name" value="AD"/>
    <property type="match status" value="1"/>
</dbReference>
<dbReference type="Proteomes" id="UP000032141">
    <property type="component" value="Chromosome C2"/>
</dbReference>
<dbReference type="InterPro" id="IPR039683">
    <property type="entry name" value="Lsm12-like"/>
</dbReference>
<dbReference type="Gramene" id="Bo2g068000.1">
    <property type="protein sequence ID" value="Bo2g068000.1"/>
    <property type="gene ID" value="Bo2g068000"/>
</dbReference>
<dbReference type="InterPro" id="IPR047574">
    <property type="entry name" value="AD"/>
</dbReference>
<feature type="domain" description="AD" evidence="1">
    <location>
        <begin position="122"/>
        <end position="211"/>
    </location>
</feature>
<name>A0A0D3APK4_BRAOL</name>
<dbReference type="EnsemblPlants" id="Bo2g068000.1">
    <property type="protein sequence ID" value="Bo2g068000.1"/>
    <property type="gene ID" value="Bo2g068000"/>
</dbReference>
<dbReference type="Pfam" id="PF09793">
    <property type="entry name" value="AD"/>
    <property type="match status" value="1"/>
</dbReference>
<evidence type="ECO:0000259" key="1">
    <source>
        <dbReference type="PROSITE" id="PS52001"/>
    </source>
</evidence>
<dbReference type="SMART" id="SM00995">
    <property type="entry name" value="AD"/>
    <property type="match status" value="1"/>
</dbReference>
<dbReference type="PANTHER" id="PTHR13542">
    <property type="entry name" value="LSM12 HOMOLOG"/>
    <property type="match status" value="1"/>
</dbReference>
<sequence length="216" mass="23957">MLLNRKRYFSTATFREPQSESEREEEVPIAAMNPANATATEAGGGDEYEVGKTYEVKLTTGIEFKGIVLAYDSDPHVIIFQEGTSRGNCKSMTTRTVNASFISKANLIGKCKDPLDSNKKKCFVDLNGLLEKEAIAIRKIESIGVGVTAEAQKIFDALSKTLHVKWENKDMVIMEDVRICSPYHSDFVTGGTRAANDRIKKVLNNVREKLQLSSDT</sequence>
<dbReference type="STRING" id="109376.A0A0D3APK4"/>
<reference evidence="2" key="2">
    <citation type="submission" date="2015-03" db="UniProtKB">
        <authorList>
            <consortium name="EnsemblPlants"/>
        </authorList>
    </citation>
    <scope>IDENTIFICATION</scope>
</reference>
<accession>A0A0D3APK4</accession>
<organism evidence="2 3">
    <name type="scientific">Brassica oleracea var. oleracea</name>
    <dbReference type="NCBI Taxonomy" id="109376"/>
    <lineage>
        <taxon>Eukaryota</taxon>
        <taxon>Viridiplantae</taxon>
        <taxon>Streptophyta</taxon>
        <taxon>Embryophyta</taxon>
        <taxon>Tracheophyta</taxon>
        <taxon>Spermatophyta</taxon>
        <taxon>Magnoliopsida</taxon>
        <taxon>eudicotyledons</taxon>
        <taxon>Gunneridae</taxon>
        <taxon>Pentapetalae</taxon>
        <taxon>rosids</taxon>
        <taxon>malvids</taxon>
        <taxon>Brassicales</taxon>
        <taxon>Brassicaceae</taxon>
        <taxon>Brassiceae</taxon>
        <taxon>Brassica</taxon>
    </lineage>
</organism>